<evidence type="ECO:0000313" key="2">
    <source>
        <dbReference type="EMBL" id="EXU79393.1"/>
    </source>
</evidence>
<dbReference type="Pfam" id="PF04351">
    <property type="entry name" value="PilP"/>
    <property type="match status" value="1"/>
</dbReference>
<gene>
    <name evidence="2" type="ORF">AX13_05535</name>
</gene>
<protein>
    <submittedName>
        <fullName evidence="2">Pilus assembly protein PilP</fullName>
    </submittedName>
</protein>
<keyword evidence="3" id="KW-1185">Reference proteome</keyword>
<dbReference type="PATRIC" id="fig|1457173.3.peg.2787"/>
<name>A0A014NIY8_9BURK</name>
<feature type="signal peptide" evidence="1">
    <location>
        <begin position="1"/>
        <end position="27"/>
    </location>
</feature>
<comment type="caution">
    <text evidence="2">The sequence shown here is derived from an EMBL/GenBank/DDBJ whole genome shotgun (WGS) entry which is preliminary data.</text>
</comment>
<dbReference type="InterPro" id="IPR007446">
    <property type="entry name" value="PilP"/>
</dbReference>
<dbReference type="PROSITE" id="PS51257">
    <property type="entry name" value="PROKAR_LIPOPROTEIN"/>
    <property type="match status" value="1"/>
</dbReference>
<proteinExistence type="predicted"/>
<dbReference type="STRING" id="225991.MA05_16755"/>
<accession>A0A014NIY8</accession>
<dbReference type="EMBL" id="JBOK01000017">
    <property type="protein sequence ID" value="EXU79393.1"/>
    <property type="molecule type" value="Genomic_DNA"/>
</dbReference>
<dbReference type="PIRSF" id="PIRSF016481">
    <property type="entry name" value="Pilus_assembly_PilP"/>
    <property type="match status" value="1"/>
</dbReference>
<evidence type="ECO:0000256" key="1">
    <source>
        <dbReference type="SAM" id="SignalP"/>
    </source>
</evidence>
<reference evidence="2 3" key="1">
    <citation type="submission" date="2014-01" db="EMBL/GenBank/DDBJ databases">
        <title>Interspecies Systems Biology Uncovers Metabolites Affecting C. elegans Gene Expression and Life History Traits.</title>
        <authorList>
            <person name="Watson E."/>
            <person name="Macneil L.T."/>
            <person name="Ritter A.D."/>
            <person name="Yilmaz L.S."/>
            <person name="Rosebrock A.P."/>
            <person name="Caudy A.A."/>
            <person name="Walhout A.J."/>
        </authorList>
    </citation>
    <scope>NUCLEOTIDE SEQUENCE [LARGE SCALE GENOMIC DNA]</scope>
    <source>
        <strain evidence="2 3">DA1877</strain>
    </source>
</reference>
<dbReference type="RefSeq" id="WP_043385479.1">
    <property type="nucleotide sequence ID" value="NZ_JBOK01000017.1"/>
</dbReference>
<dbReference type="Proteomes" id="UP000020766">
    <property type="component" value="Unassembled WGS sequence"/>
</dbReference>
<dbReference type="AlphaFoldDB" id="A0A014NIY8"/>
<organism evidence="2 3">
    <name type="scientific">Comamonas aquatica DA1877</name>
    <dbReference type="NCBI Taxonomy" id="1457173"/>
    <lineage>
        <taxon>Bacteria</taxon>
        <taxon>Pseudomonadati</taxon>
        <taxon>Pseudomonadota</taxon>
        <taxon>Betaproteobacteria</taxon>
        <taxon>Burkholderiales</taxon>
        <taxon>Comamonadaceae</taxon>
        <taxon>Comamonas</taxon>
    </lineage>
</organism>
<feature type="chain" id="PRO_5001473174" evidence="1">
    <location>
        <begin position="28"/>
        <end position="182"/>
    </location>
</feature>
<sequence>MMNLRNARWVGCLSVLLLLGCSGDEHGDLQQWVAEQRAVTKPRIQPLKEPSVFTPQAYVAADGADPFSMSKLTQVLTRESAQNTSNMALLIAEQGRRKEELESYPLDSMVMVGSLRKGGQDTALLKVNQLIYQVKAGNYLGQNYGRIVQIGEHSIKLREIVQDPAGDWVERMTTLDLQEGNK</sequence>
<keyword evidence="1" id="KW-0732">Signal</keyword>
<dbReference type="Gene3D" id="2.30.30.830">
    <property type="match status" value="1"/>
</dbReference>
<evidence type="ECO:0000313" key="3">
    <source>
        <dbReference type="Proteomes" id="UP000020766"/>
    </source>
</evidence>